<dbReference type="Gene3D" id="3.60.10.10">
    <property type="entry name" value="Endonuclease/exonuclease/phosphatase"/>
    <property type="match status" value="1"/>
</dbReference>
<dbReference type="InterPro" id="IPR036691">
    <property type="entry name" value="Endo/exonu/phosph_ase_sf"/>
</dbReference>
<dbReference type="SUPFAM" id="SSF56219">
    <property type="entry name" value="DNase I-like"/>
    <property type="match status" value="1"/>
</dbReference>
<dbReference type="AlphaFoldDB" id="A0A7C8ZNH5"/>
<proteinExistence type="predicted"/>
<protein>
    <recommendedName>
        <fullName evidence="2">Endonuclease/exonuclease/phosphatase domain-containing protein</fullName>
    </recommendedName>
</protein>
<reference evidence="1" key="2">
    <citation type="submission" date="2020-07" db="EMBL/GenBank/DDBJ databases">
        <authorList>
            <person name="Vera ALvarez R."/>
            <person name="Arias-Moreno D.M."/>
            <person name="Jimenez-Jacinto V."/>
            <person name="Jimenez-Bremont J.F."/>
            <person name="Swaminathan K."/>
            <person name="Moose S.P."/>
            <person name="Guerrero-Gonzalez M.L."/>
            <person name="Marino-Ramirez L."/>
            <person name="Landsman D."/>
            <person name="Rodriguez-Kessler M."/>
            <person name="Delgado-Sanchez P."/>
        </authorList>
    </citation>
    <scope>NUCLEOTIDE SEQUENCE</scope>
    <source>
        <tissue evidence="1">Cladode</tissue>
    </source>
</reference>
<name>A0A7C8ZNH5_OPUST</name>
<organism evidence="1">
    <name type="scientific">Opuntia streptacantha</name>
    <name type="common">Prickly pear cactus</name>
    <name type="synonym">Opuntia cardona</name>
    <dbReference type="NCBI Taxonomy" id="393608"/>
    <lineage>
        <taxon>Eukaryota</taxon>
        <taxon>Viridiplantae</taxon>
        <taxon>Streptophyta</taxon>
        <taxon>Embryophyta</taxon>
        <taxon>Tracheophyta</taxon>
        <taxon>Spermatophyta</taxon>
        <taxon>Magnoliopsida</taxon>
        <taxon>eudicotyledons</taxon>
        <taxon>Gunneridae</taxon>
        <taxon>Pentapetalae</taxon>
        <taxon>Caryophyllales</taxon>
        <taxon>Cactineae</taxon>
        <taxon>Cactaceae</taxon>
        <taxon>Opuntioideae</taxon>
        <taxon>Opuntia</taxon>
    </lineage>
</organism>
<reference evidence="1" key="1">
    <citation type="journal article" date="2013" name="J. Plant Res.">
        <title>Effect of fungi and light on seed germination of three Opuntia species from semiarid lands of central Mexico.</title>
        <authorList>
            <person name="Delgado-Sanchez P."/>
            <person name="Jimenez-Bremont J.F."/>
            <person name="Guerrero-Gonzalez Mde L."/>
            <person name="Flores J."/>
        </authorList>
    </citation>
    <scope>NUCLEOTIDE SEQUENCE</scope>
    <source>
        <tissue evidence="1">Cladode</tissue>
    </source>
</reference>
<evidence type="ECO:0008006" key="2">
    <source>
        <dbReference type="Google" id="ProtNLM"/>
    </source>
</evidence>
<accession>A0A7C8ZNH5</accession>
<sequence>MEANLRIISWNVRGLNCPLKRGSVRWVLRRYSWDVAILLESELQEVDRRMVCSLWGRRQVKWVYLSSSGRSGGINDTISMEDALDLEKGGWDWGRCVGIFCG</sequence>
<dbReference type="EMBL" id="GISG01149911">
    <property type="protein sequence ID" value="MBA4647296.1"/>
    <property type="molecule type" value="Transcribed_RNA"/>
</dbReference>
<evidence type="ECO:0000313" key="1">
    <source>
        <dbReference type="EMBL" id="MBA4647296.1"/>
    </source>
</evidence>